<name>A0ACB8ZRY8_CICIN</name>
<organism evidence="1 2">
    <name type="scientific">Cichorium intybus</name>
    <name type="common">Chicory</name>
    <dbReference type="NCBI Taxonomy" id="13427"/>
    <lineage>
        <taxon>Eukaryota</taxon>
        <taxon>Viridiplantae</taxon>
        <taxon>Streptophyta</taxon>
        <taxon>Embryophyta</taxon>
        <taxon>Tracheophyta</taxon>
        <taxon>Spermatophyta</taxon>
        <taxon>Magnoliopsida</taxon>
        <taxon>eudicotyledons</taxon>
        <taxon>Gunneridae</taxon>
        <taxon>Pentapetalae</taxon>
        <taxon>asterids</taxon>
        <taxon>campanulids</taxon>
        <taxon>Asterales</taxon>
        <taxon>Asteraceae</taxon>
        <taxon>Cichorioideae</taxon>
        <taxon>Cichorieae</taxon>
        <taxon>Cichoriinae</taxon>
        <taxon>Cichorium</taxon>
    </lineage>
</organism>
<gene>
    <name evidence="1" type="ORF">L2E82_45034</name>
</gene>
<proteinExistence type="predicted"/>
<dbReference type="EMBL" id="CM042016">
    <property type="protein sequence ID" value="KAI3700408.1"/>
    <property type="molecule type" value="Genomic_DNA"/>
</dbReference>
<protein>
    <submittedName>
        <fullName evidence="1">Uncharacterized protein</fullName>
    </submittedName>
</protein>
<keyword evidence="2" id="KW-1185">Reference proteome</keyword>
<comment type="caution">
    <text evidence="1">The sequence shown here is derived from an EMBL/GenBank/DDBJ whole genome shotgun (WGS) entry which is preliminary data.</text>
</comment>
<evidence type="ECO:0000313" key="1">
    <source>
        <dbReference type="EMBL" id="KAI3700408.1"/>
    </source>
</evidence>
<dbReference type="Proteomes" id="UP001055811">
    <property type="component" value="Linkage Group LG08"/>
</dbReference>
<sequence>MYKSKLNELCQKNGWRTPTYSCKKDGKDHDPLFKASVVVNGVTFASRSFFKSSKFAGNDAAEVALTHFTSDVSKTSEVSLSVSPEEKATAATPPGQSALSIEEPDRKKYMESYLLCNMVRVHTSIPVTVLPKGTVMLPIGEDKWTVVSLESS</sequence>
<reference evidence="2" key="1">
    <citation type="journal article" date="2022" name="Mol. Ecol. Resour.">
        <title>The genomes of chicory, endive, great burdock and yacon provide insights into Asteraceae palaeo-polyploidization history and plant inulin production.</title>
        <authorList>
            <person name="Fan W."/>
            <person name="Wang S."/>
            <person name="Wang H."/>
            <person name="Wang A."/>
            <person name="Jiang F."/>
            <person name="Liu H."/>
            <person name="Zhao H."/>
            <person name="Xu D."/>
            <person name="Zhang Y."/>
        </authorList>
    </citation>
    <scope>NUCLEOTIDE SEQUENCE [LARGE SCALE GENOMIC DNA]</scope>
    <source>
        <strain evidence="2">cv. Punajuju</strain>
    </source>
</reference>
<accession>A0ACB8ZRY8</accession>
<reference evidence="1 2" key="2">
    <citation type="journal article" date="2022" name="Mol. Ecol. Resour.">
        <title>The genomes of chicory, endive, great burdock and yacon provide insights into Asteraceae paleo-polyploidization history and plant inulin production.</title>
        <authorList>
            <person name="Fan W."/>
            <person name="Wang S."/>
            <person name="Wang H."/>
            <person name="Wang A."/>
            <person name="Jiang F."/>
            <person name="Liu H."/>
            <person name="Zhao H."/>
            <person name="Xu D."/>
            <person name="Zhang Y."/>
        </authorList>
    </citation>
    <scope>NUCLEOTIDE SEQUENCE [LARGE SCALE GENOMIC DNA]</scope>
    <source>
        <strain evidence="2">cv. Punajuju</strain>
        <tissue evidence="1">Leaves</tissue>
    </source>
</reference>
<evidence type="ECO:0000313" key="2">
    <source>
        <dbReference type="Proteomes" id="UP001055811"/>
    </source>
</evidence>